<dbReference type="CDD" id="cd00195">
    <property type="entry name" value="UBCc_UEV"/>
    <property type="match status" value="1"/>
</dbReference>
<comment type="caution">
    <text evidence="5">The sequence shown here is derived from an EMBL/GenBank/DDBJ whole genome shotgun (WGS) entry which is preliminary data.</text>
</comment>
<accession>A0A433Q5A1</accession>
<dbReference type="AlphaFoldDB" id="A0A433Q5A1"/>
<keyword evidence="2" id="KW-0175">Coiled coil</keyword>
<feature type="domain" description="UBC core" evidence="4">
    <location>
        <begin position="294"/>
        <end position="442"/>
    </location>
</feature>
<dbReference type="Proteomes" id="UP000274822">
    <property type="component" value="Unassembled WGS sequence"/>
</dbReference>
<dbReference type="EMBL" id="RBNJ01014459">
    <property type="protein sequence ID" value="RUS24952.1"/>
    <property type="molecule type" value="Genomic_DNA"/>
</dbReference>
<gene>
    <name evidence="5" type="ORF">BC938DRAFT_472837</name>
</gene>
<evidence type="ECO:0000256" key="1">
    <source>
        <dbReference type="ARBA" id="ARBA00022786"/>
    </source>
</evidence>
<evidence type="ECO:0000313" key="5">
    <source>
        <dbReference type="EMBL" id="RUS24952.1"/>
    </source>
</evidence>
<dbReference type="PROSITE" id="PS50127">
    <property type="entry name" value="UBC_2"/>
    <property type="match status" value="1"/>
</dbReference>
<feature type="compositionally biased region" description="Low complexity" evidence="3">
    <location>
        <begin position="105"/>
        <end position="124"/>
    </location>
</feature>
<dbReference type="SMART" id="SM00212">
    <property type="entry name" value="UBCc"/>
    <property type="match status" value="1"/>
</dbReference>
<protein>
    <submittedName>
        <fullName evidence="5">Ubiquitin-conjugating enzyme/RWD-like protein</fullName>
    </submittedName>
</protein>
<dbReference type="Pfam" id="PF00179">
    <property type="entry name" value="UQ_con"/>
    <property type="match status" value="1"/>
</dbReference>
<keyword evidence="6" id="KW-1185">Reference proteome</keyword>
<name>A0A433Q5A1_9FUNG</name>
<organism evidence="5 6">
    <name type="scientific">Jimgerdemannia flammicorona</name>
    <dbReference type="NCBI Taxonomy" id="994334"/>
    <lineage>
        <taxon>Eukaryota</taxon>
        <taxon>Fungi</taxon>
        <taxon>Fungi incertae sedis</taxon>
        <taxon>Mucoromycota</taxon>
        <taxon>Mucoromycotina</taxon>
        <taxon>Endogonomycetes</taxon>
        <taxon>Endogonales</taxon>
        <taxon>Endogonaceae</taxon>
        <taxon>Jimgerdemannia</taxon>
    </lineage>
</organism>
<evidence type="ECO:0000313" key="6">
    <source>
        <dbReference type="Proteomes" id="UP000274822"/>
    </source>
</evidence>
<evidence type="ECO:0000256" key="2">
    <source>
        <dbReference type="SAM" id="Coils"/>
    </source>
</evidence>
<keyword evidence="1" id="KW-0833">Ubl conjugation pathway</keyword>
<reference evidence="5 6" key="1">
    <citation type="journal article" date="2018" name="New Phytol.">
        <title>Phylogenomics of Endogonaceae and evolution of mycorrhizas within Mucoromycota.</title>
        <authorList>
            <person name="Chang Y."/>
            <person name="Desiro A."/>
            <person name="Na H."/>
            <person name="Sandor L."/>
            <person name="Lipzen A."/>
            <person name="Clum A."/>
            <person name="Barry K."/>
            <person name="Grigoriev I.V."/>
            <person name="Martin F.M."/>
            <person name="Stajich J.E."/>
            <person name="Smith M.E."/>
            <person name="Bonito G."/>
            <person name="Spatafora J.W."/>
        </authorList>
    </citation>
    <scope>NUCLEOTIDE SEQUENCE [LARGE SCALE GENOMIC DNA]</scope>
    <source>
        <strain evidence="5 6">AD002</strain>
    </source>
</reference>
<feature type="coiled-coil region" evidence="2">
    <location>
        <begin position="286"/>
        <end position="313"/>
    </location>
</feature>
<dbReference type="Gene3D" id="3.10.110.10">
    <property type="entry name" value="Ubiquitin Conjugating Enzyme"/>
    <property type="match status" value="1"/>
</dbReference>
<dbReference type="SUPFAM" id="SSF54495">
    <property type="entry name" value="UBC-like"/>
    <property type="match status" value="1"/>
</dbReference>
<dbReference type="InterPro" id="IPR050113">
    <property type="entry name" value="Ub_conjugating_enzyme"/>
</dbReference>
<feature type="region of interest" description="Disordered" evidence="3">
    <location>
        <begin position="105"/>
        <end position="145"/>
    </location>
</feature>
<sequence>MVCYHNEPGFEDQKEAKDIELIHAYNLKIQHETIRISVCDRLEHFLAIKRVPERVPEQSLLQRPFLSPSYHPKPYLPPAASTASKIKFSLPSSSAPFLASVTTTTTTTTTSASSSAVSTPTPTADTEPAVPAVDTPPASSADEPEPEIDALAATVVTATAIAAAVASTSAPVTVAPASISHILPGMTTASGFTQPRYATTHSIGPEFEDASKRLFLCYYENYVETVKAEKEKVADGTAFKKMPFEGMGNTMDGCFNYAALLSRLIRIQEALSAETRGWMSDSARWISEDTTTAANLKRQYEQAREHFRDVTDATVEVSLVDNNPFVWEVVVFGKPMTHYDGGLFRLQLLFSDRFPDVQPRARFLTPLYHPHVTESGVPWYRPARTDDVKTHIVALARLLDEDPSPDPLGHVNAAASRLCFGTREERKEYGRNARRCANRSVEYNV</sequence>
<dbReference type="InterPro" id="IPR000608">
    <property type="entry name" value="UBC"/>
</dbReference>
<evidence type="ECO:0000259" key="4">
    <source>
        <dbReference type="PROSITE" id="PS50127"/>
    </source>
</evidence>
<dbReference type="InterPro" id="IPR016135">
    <property type="entry name" value="UBQ-conjugating_enzyme/RWD"/>
</dbReference>
<proteinExistence type="predicted"/>
<dbReference type="PANTHER" id="PTHR24067">
    <property type="entry name" value="UBIQUITIN-CONJUGATING ENZYME E2"/>
    <property type="match status" value="1"/>
</dbReference>
<evidence type="ECO:0000256" key="3">
    <source>
        <dbReference type="SAM" id="MobiDB-lite"/>
    </source>
</evidence>